<dbReference type="CDD" id="cd00833">
    <property type="entry name" value="PKS"/>
    <property type="match status" value="1"/>
</dbReference>
<comment type="caution">
    <text evidence="5">The sequence shown here is derived from an EMBL/GenBank/DDBJ whole genome shotgun (WGS) entry which is preliminary data.</text>
</comment>
<dbReference type="Proteomes" id="UP000033699">
    <property type="component" value="Unassembled WGS sequence"/>
</dbReference>
<dbReference type="SUPFAM" id="SSF53901">
    <property type="entry name" value="Thiolase-like"/>
    <property type="match status" value="1"/>
</dbReference>
<feature type="non-terminal residue" evidence="5">
    <location>
        <position position="348"/>
    </location>
</feature>
<protein>
    <recommendedName>
        <fullName evidence="4">Ketosynthase family 3 (KS3) domain-containing protein</fullName>
    </recommendedName>
</protein>
<dbReference type="GO" id="GO:0004312">
    <property type="term" value="F:fatty acid synthase activity"/>
    <property type="evidence" value="ECO:0007669"/>
    <property type="project" value="TreeGrafter"/>
</dbReference>
<dbReference type="EMBL" id="JZKH01000254">
    <property type="protein sequence ID" value="KJS57776.1"/>
    <property type="molecule type" value="Genomic_DNA"/>
</dbReference>
<dbReference type="InterPro" id="IPR014030">
    <property type="entry name" value="Ketoacyl_synth_N"/>
</dbReference>
<dbReference type="PROSITE" id="PS52004">
    <property type="entry name" value="KS3_2"/>
    <property type="match status" value="1"/>
</dbReference>
<dbReference type="PANTHER" id="PTHR43775">
    <property type="entry name" value="FATTY ACID SYNTHASE"/>
    <property type="match status" value="1"/>
</dbReference>
<dbReference type="InterPro" id="IPR016039">
    <property type="entry name" value="Thiolase-like"/>
</dbReference>
<reference evidence="5 6" key="1">
    <citation type="submission" date="2015-02" db="EMBL/GenBank/DDBJ databases">
        <authorList>
            <person name="Ju K.-S."/>
            <person name="Doroghazi J.R."/>
            <person name="Metcalf W."/>
        </authorList>
    </citation>
    <scope>NUCLEOTIDE SEQUENCE [LARGE SCALE GENOMIC DNA]</scope>
    <source>
        <strain evidence="5 6">ATCC 31215</strain>
    </source>
</reference>
<evidence type="ECO:0000259" key="4">
    <source>
        <dbReference type="PROSITE" id="PS52004"/>
    </source>
</evidence>
<sequence length="348" mass="35488">GGFLSGVAEFDAEFFGISPREALAMDPQQRLLLETAWETFERAGIDPRSLRGSRTGVFAGMAGHDYATGGMPAGVEGHVLTGNATSVASGRVAYTFGLEGPALTVDTACSSSLVALHLAVGALRSGECDLALAGGVTAMSTPDFFVEFSRQRGLSVDGRSKAFAAAADGMGAGEGVGLLLVERLSDAVRHGRRVLAVVRGAAVNQDGASNGLTAPNGPSQERVIRAALASGGLSASDVDVVEAHGTGTALGDPIEAQALLATYGRERAGAPLWLGSVKSNIGHTQAAAGVAGVIKMVMALRHGVLPRTLHVDEPTSHVDWSAGAVELLTDEVPWPAGGSRVRRAGVSS</sequence>
<dbReference type="InterPro" id="IPR018201">
    <property type="entry name" value="Ketoacyl_synth_AS"/>
</dbReference>
<dbReference type="GO" id="GO:0004315">
    <property type="term" value="F:3-oxoacyl-[acyl-carrier-protein] synthase activity"/>
    <property type="evidence" value="ECO:0007669"/>
    <property type="project" value="InterPro"/>
</dbReference>
<evidence type="ECO:0000256" key="1">
    <source>
        <dbReference type="ARBA" id="ARBA00022679"/>
    </source>
</evidence>
<dbReference type="PANTHER" id="PTHR43775:SF51">
    <property type="entry name" value="INACTIVE PHENOLPHTHIOCEROL SYNTHESIS POLYKETIDE SYNTHASE TYPE I PKS1-RELATED"/>
    <property type="match status" value="1"/>
</dbReference>
<organism evidence="5 6">
    <name type="scientific">Streptomyces rubellomurinus (strain ATCC 31215)</name>
    <dbReference type="NCBI Taxonomy" id="359131"/>
    <lineage>
        <taxon>Bacteria</taxon>
        <taxon>Bacillati</taxon>
        <taxon>Actinomycetota</taxon>
        <taxon>Actinomycetes</taxon>
        <taxon>Kitasatosporales</taxon>
        <taxon>Streptomycetaceae</taxon>
        <taxon>Streptomyces</taxon>
    </lineage>
</organism>
<evidence type="ECO:0000313" key="5">
    <source>
        <dbReference type="EMBL" id="KJS57776.1"/>
    </source>
</evidence>
<keyword evidence="2" id="KW-0511">Multifunctional enzyme</keyword>
<dbReference type="Gene3D" id="3.40.47.10">
    <property type="match status" value="1"/>
</dbReference>
<feature type="non-terminal residue" evidence="5">
    <location>
        <position position="1"/>
    </location>
</feature>
<accession>A0A0F2T5R4</accession>
<dbReference type="PROSITE" id="PS00606">
    <property type="entry name" value="KS3_1"/>
    <property type="match status" value="1"/>
</dbReference>
<dbReference type="RefSeq" id="WP_045705981.1">
    <property type="nucleotide sequence ID" value="NZ_JZKH01000254.1"/>
</dbReference>
<evidence type="ECO:0000313" key="6">
    <source>
        <dbReference type="Proteomes" id="UP000033699"/>
    </source>
</evidence>
<dbReference type="InterPro" id="IPR014031">
    <property type="entry name" value="Ketoacyl_synth_C"/>
</dbReference>
<dbReference type="SMART" id="SM00825">
    <property type="entry name" value="PKS_KS"/>
    <property type="match status" value="1"/>
</dbReference>
<keyword evidence="1" id="KW-0808">Transferase</keyword>
<keyword evidence="3" id="KW-0012">Acyltransferase</keyword>
<evidence type="ECO:0000256" key="3">
    <source>
        <dbReference type="ARBA" id="ARBA00023315"/>
    </source>
</evidence>
<feature type="domain" description="Ketosynthase family 3 (KS3)" evidence="4">
    <location>
        <begin position="1"/>
        <end position="348"/>
    </location>
</feature>
<dbReference type="InterPro" id="IPR050091">
    <property type="entry name" value="PKS_NRPS_Biosynth_Enz"/>
</dbReference>
<dbReference type="Pfam" id="PF02801">
    <property type="entry name" value="Ketoacyl-synt_C"/>
    <property type="match status" value="1"/>
</dbReference>
<dbReference type="Pfam" id="PF00109">
    <property type="entry name" value="ketoacyl-synt"/>
    <property type="match status" value="1"/>
</dbReference>
<evidence type="ECO:0000256" key="2">
    <source>
        <dbReference type="ARBA" id="ARBA00023268"/>
    </source>
</evidence>
<proteinExistence type="predicted"/>
<keyword evidence="6" id="KW-1185">Reference proteome</keyword>
<name>A0A0F2T5R4_STRR3</name>
<dbReference type="GO" id="GO:0006633">
    <property type="term" value="P:fatty acid biosynthetic process"/>
    <property type="evidence" value="ECO:0007669"/>
    <property type="project" value="InterPro"/>
</dbReference>
<dbReference type="InterPro" id="IPR020841">
    <property type="entry name" value="PKS_Beta-ketoAc_synthase_dom"/>
</dbReference>
<dbReference type="AlphaFoldDB" id="A0A0F2T5R4"/>
<gene>
    <name evidence="5" type="ORF">VM95_37635</name>
</gene>